<reference evidence="1 2" key="1">
    <citation type="submission" date="2017-04" db="EMBL/GenBank/DDBJ databases">
        <title>Presence of VIM-2 positive Pseudomonas species in chickens and their surrounding environment.</title>
        <authorList>
            <person name="Zhang R."/>
        </authorList>
    </citation>
    <scope>NUCLEOTIDE SEQUENCE [LARGE SCALE GENOMIC DNA]</scope>
    <source>
        <strain evidence="1 2">DZ-C18</strain>
    </source>
</reference>
<sequence length="72" mass="7975">MLKIDPAPPLHSLENTLLIVSEHLECAFTVAQQMARLDPKPPTHALNVTVMHEIDAARSLVELTLSLAQTRH</sequence>
<accession>A0A1X0ZQZ9</accession>
<gene>
    <name evidence="1" type="ORF">B7H17_20795</name>
</gene>
<protein>
    <recommendedName>
        <fullName evidence="3">DUF3077 domain-containing protein</fullName>
    </recommendedName>
</protein>
<comment type="caution">
    <text evidence="1">The sequence shown here is derived from an EMBL/GenBank/DDBJ whole genome shotgun (WGS) entry which is preliminary data.</text>
</comment>
<evidence type="ECO:0008006" key="3">
    <source>
        <dbReference type="Google" id="ProtNLM"/>
    </source>
</evidence>
<proteinExistence type="predicted"/>
<name>A0A1X0ZQZ9_PSEPU</name>
<organism evidence="1 2">
    <name type="scientific">Pseudomonas putida</name>
    <name type="common">Arthrobacter siderocapsulatus</name>
    <dbReference type="NCBI Taxonomy" id="303"/>
    <lineage>
        <taxon>Bacteria</taxon>
        <taxon>Pseudomonadati</taxon>
        <taxon>Pseudomonadota</taxon>
        <taxon>Gammaproteobacteria</taxon>
        <taxon>Pseudomonadales</taxon>
        <taxon>Pseudomonadaceae</taxon>
        <taxon>Pseudomonas</taxon>
    </lineage>
</organism>
<dbReference type="RefSeq" id="WP_084858468.1">
    <property type="nucleotide sequence ID" value="NZ_NBWC01000033.1"/>
</dbReference>
<dbReference type="EMBL" id="NBWC01000033">
    <property type="protein sequence ID" value="ORL61534.1"/>
    <property type="molecule type" value="Genomic_DNA"/>
</dbReference>
<dbReference type="OrthoDB" id="6994083at2"/>
<evidence type="ECO:0000313" key="1">
    <source>
        <dbReference type="EMBL" id="ORL61534.1"/>
    </source>
</evidence>
<dbReference type="Proteomes" id="UP000193675">
    <property type="component" value="Unassembled WGS sequence"/>
</dbReference>
<evidence type="ECO:0000313" key="2">
    <source>
        <dbReference type="Proteomes" id="UP000193675"/>
    </source>
</evidence>
<dbReference type="AlphaFoldDB" id="A0A1X0ZQZ9"/>